<dbReference type="InterPro" id="IPR003594">
    <property type="entry name" value="HATPase_dom"/>
</dbReference>
<feature type="domain" description="PAC" evidence="13">
    <location>
        <begin position="154"/>
        <end position="206"/>
    </location>
</feature>
<dbReference type="SUPFAM" id="SSF55874">
    <property type="entry name" value="ATPase domain of HSP90 chaperone/DNA topoisomerase II/histidine kinase"/>
    <property type="match status" value="1"/>
</dbReference>
<accession>A0A2U8FVD8</accession>
<evidence type="ECO:0000259" key="13">
    <source>
        <dbReference type="PROSITE" id="PS50113"/>
    </source>
</evidence>
<evidence type="ECO:0000256" key="3">
    <source>
        <dbReference type="ARBA" id="ARBA00012438"/>
    </source>
</evidence>
<dbReference type="SMART" id="SM00448">
    <property type="entry name" value="REC"/>
    <property type="match status" value="1"/>
</dbReference>
<dbReference type="SUPFAM" id="SSF47384">
    <property type="entry name" value="Homodimeric domain of signal transducing histidine kinase"/>
    <property type="match status" value="1"/>
</dbReference>
<dbReference type="InterPro" id="IPR000014">
    <property type="entry name" value="PAS"/>
</dbReference>
<dbReference type="OrthoDB" id="5519028at2"/>
<feature type="coiled-coil region" evidence="8">
    <location>
        <begin position="42"/>
        <end position="86"/>
    </location>
</feature>
<evidence type="ECO:0000256" key="4">
    <source>
        <dbReference type="ARBA" id="ARBA00022553"/>
    </source>
</evidence>
<dbReference type="SMART" id="SM00388">
    <property type="entry name" value="HisKA"/>
    <property type="match status" value="1"/>
</dbReference>
<comment type="catalytic activity">
    <reaction evidence="1">
        <text>ATP + protein L-histidine = ADP + protein N-phospho-L-histidine.</text>
        <dbReference type="EC" id="2.7.13.3"/>
    </reaction>
</comment>
<dbReference type="GO" id="GO:0000155">
    <property type="term" value="F:phosphorelay sensor kinase activity"/>
    <property type="evidence" value="ECO:0007669"/>
    <property type="project" value="InterPro"/>
</dbReference>
<keyword evidence="15" id="KW-1185">Reference proteome</keyword>
<proteinExistence type="predicted"/>
<dbReference type="SMART" id="SM00387">
    <property type="entry name" value="HATPase_c"/>
    <property type="match status" value="1"/>
</dbReference>
<dbReference type="Pfam" id="PF13426">
    <property type="entry name" value="PAS_9"/>
    <property type="match status" value="1"/>
</dbReference>
<dbReference type="CDD" id="cd00130">
    <property type="entry name" value="PAS"/>
    <property type="match status" value="1"/>
</dbReference>
<dbReference type="AlphaFoldDB" id="A0A2U8FVD8"/>
<evidence type="ECO:0000313" key="15">
    <source>
        <dbReference type="Proteomes" id="UP000244892"/>
    </source>
</evidence>
<feature type="domain" description="PAS" evidence="12">
    <location>
        <begin position="79"/>
        <end position="150"/>
    </location>
</feature>
<dbReference type="InterPro" id="IPR011006">
    <property type="entry name" value="CheY-like_superfamily"/>
</dbReference>
<keyword evidence="4 7" id="KW-0597">Phosphoprotein</keyword>
<dbReference type="CDD" id="cd16922">
    <property type="entry name" value="HATPase_EvgS-ArcB-TorS-like"/>
    <property type="match status" value="1"/>
</dbReference>
<dbReference type="SMART" id="SM00091">
    <property type="entry name" value="PAS"/>
    <property type="match status" value="1"/>
</dbReference>
<evidence type="ECO:0000256" key="9">
    <source>
        <dbReference type="SAM" id="MobiDB-lite"/>
    </source>
</evidence>
<dbReference type="NCBIfam" id="TIGR00229">
    <property type="entry name" value="sensory_box"/>
    <property type="match status" value="1"/>
</dbReference>
<dbReference type="PANTHER" id="PTHR43047">
    <property type="entry name" value="TWO-COMPONENT HISTIDINE PROTEIN KINASE"/>
    <property type="match status" value="1"/>
</dbReference>
<dbReference type="Pfam" id="PF00072">
    <property type="entry name" value="Response_reg"/>
    <property type="match status" value="1"/>
</dbReference>
<dbReference type="PANTHER" id="PTHR43047:SF72">
    <property type="entry name" value="OSMOSENSING HISTIDINE PROTEIN KINASE SLN1"/>
    <property type="match status" value="1"/>
</dbReference>
<comment type="subcellular location">
    <subcellularLocation>
        <location evidence="2">Cell inner membrane</location>
        <topology evidence="2">Multi-pass membrane protein</topology>
    </subcellularLocation>
</comment>
<evidence type="ECO:0000256" key="8">
    <source>
        <dbReference type="SAM" id="Coils"/>
    </source>
</evidence>
<dbReference type="Gene3D" id="1.10.287.130">
    <property type="match status" value="1"/>
</dbReference>
<keyword evidence="8" id="KW-0175">Coiled coil</keyword>
<evidence type="ECO:0000259" key="11">
    <source>
        <dbReference type="PROSITE" id="PS50110"/>
    </source>
</evidence>
<sequence>MPEPTGNEPGASPFPPGDLGTPPTWRPVGRRALPAGISPSMADDADRLLEELHQRQEAFEQQGQVLRQVQAALARAQATNQELALVADRATDAILICDARRCITWVNPAFTRLTGFTLTESHGQQPEELLSGPHTDTATITRINQMLAQGATVERLEVCHHRKDGEPFWVSRSVQPLHGQDGQINRYIEVLHDISEHRRAESEHNRRLEAEVALATKSEFLSRMSHSMRSPLNAILGFTQLLDMHDTGHLPEAQRRQIGHIHTAGQQLLSLLDQALEYARLEERPLGIRPQRVDMSMLLREVRAALDEDALAQEITVVVDSQCPPLWADPQHTRSILLNLMSNAIKFSPRGATVWLQGRVAQDERVGIVEVRDQGFGIEQHDLPRLFQPFTRLDTSPGKPVGNGLGLAVSQRLAELMHGRIEVSSTLGKGSTFSLHLPLAEGPGALRLGQLRSGGEPAVMLPPLRVVHIEDNALNRSLVEALFSPYPQVRLYSAETAAEGMASIEATHPDVALVDINLPDGSGLDLCRRLRGQAAFKKLPLIALSADALPEHIARALQTGFNHYLVKPLQINRLLTILSQLPSTQAAPPQ</sequence>
<dbReference type="PROSITE" id="PS50110">
    <property type="entry name" value="RESPONSE_REGULATORY"/>
    <property type="match status" value="1"/>
</dbReference>
<keyword evidence="5" id="KW-0808">Transferase</keyword>
<dbReference type="InterPro" id="IPR000700">
    <property type="entry name" value="PAS-assoc_C"/>
</dbReference>
<dbReference type="InterPro" id="IPR005467">
    <property type="entry name" value="His_kinase_dom"/>
</dbReference>
<dbReference type="InterPro" id="IPR035965">
    <property type="entry name" value="PAS-like_dom_sf"/>
</dbReference>
<dbReference type="InterPro" id="IPR003661">
    <property type="entry name" value="HisK_dim/P_dom"/>
</dbReference>
<dbReference type="Proteomes" id="UP000244892">
    <property type="component" value="Chromosome"/>
</dbReference>
<reference evidence="14 15" key="1">
    <citation type="submission" date="2018-05" db="EMBL/GenBank/DDBJ databases">
        <title>complete genome sequence of Aquabacterium olei NBRC 110486.</title>
        <authorList>
            <person name="Tang B."/>
            <person name="Chang J."/>
            <person name="Zhang L."/>
            <person name="Yang H."/>
        </authorList>
    </citation>
    <scope>NUCLEOTIDE SEQUENCE [LARGE SCALE GENOMIC DNA]</scope>
    <source>
        <strain evidence="14 15">NBRC 110486</strain>
    </source>
</reference>
<evidence type="ECO:0000256" key="1">
    <source>
        <dbReference type="ARBA" id="ARBA00000085"/>
    </source>
</evidence>
<dbReference type="PROSITE" id="PS50112">
    <property type="entry name" value="PAS"/>
    <property type="match status" value="1"/>
</dbReference>
<dbReference type="InterPro" id="IPR001610">
    <property type="entry name" value="PAC"/>
</dbReference>
<dbReference type="InterPro" id="IPR004358">
    <property type="entry name" value="Sig_transdc_His_kin-like_C"/>
</dbReference>
<dbReference type="SUPFAM" id="SSF55785">
    <property type="entry name" value="PYP-like sensor domain (PAS domain)"/>
    <property type="match status" value="1"/>
</dbReference>
<dbReference type="CDD" id="cd17546">
    <property type="entry name" value="REC_hyHK_CKI1_RcsC-like"/>
    <property type="match status" value="1"/>
</dbReference>
<evidence type="ECO:0000256" key="2">
    <source>
        <dbReference type="ARBA" id="ARBA00004429"/>
    </source>
</evidence>
<dbReference type="Pfam" id="PF02518">
    <property type="entry name" value="HATPase_c"/>
    <property type="match status" value="1"/>
</dbReference>
<dbReference type="Gene3D" id="3.40.50.2300">
    <property type="match status" value="1"/>
</dbReference>
<evidence type="ECO:0000256" key="6">
    <source>
        <dbReference type="ARBA" id="ARBA00022777"/>
    </source>
</evidence>
<gene>
    <name evidence="14" type="ORF">DEH84_16485</name>
</gene>
<dbReference type="GO" id="GO:0009927">
    <property type="term" value="F:histidine phosphotransfer kinase activity"/>
    <property type="evidence" value="ECO:0007669"/>
    <property type="project" value="TreeGrafter"/>
</dbReference>
<dbReference type="KEGG" id="aon:DEH84_16485"/>
<dbReference type="PROSITE" id="PS50113">
    <property type="entry name" value="PAC"/>
    <property type="match status" value="1"/>
</dbReference>
<dbReference type="Gene3D" id="3.30.450.20">
    <property type="entry name" value="PAS domain"/>
    <property type="match status" value="1"/>
</dbReference>
<dbReference type="EC" id="2.7.13.3" evidence="3"/>
<evidence type="ECO:0000259" key="10">
    <source>
        <dbReference type="PROSITE" id="PS50109"/>
    </source>
</evidence>
<name>A0A2U8FVD8_9BURK</name>
<dbReference type="Pfam" id="PF00512">
    <property type="entry name" value="HisKA"/>
    <property type="match status" value="1"/>
</dbReference>
<evidence type="ECO:0000256" key="7">
    <source>
        <dbReference type="PROSITE-ProRule" id="PRU00169"/>
    </source>
</evidence>
<evidence type="ECO:0000313" key="14">
    <source>
        <dbReference type="EMBL" id="AWI54837.1"/>
    </source>
</evidence>
<feature type="region of interest" description="Disordered" evidence="9">
    <location>
        <begin position="1"/>
        <end position="37"/>
    </location>
</feature>
<dbReference type="InterPro" id="IPR036097">
    <property type="entry name" value="HisK_dim/P_sf"/>
</dbReference>
<dbReference type="SUPFAM" id="SSF52172">
    <property type="entry name" value="CheY-like"/>
    <property type="match status" value="1"/>
</dbReference>
<dbReference type="InterPro" id="IPR036890">
    <property type="entry name" value="HATPase_C_sf"/>
</dbReference>
<dbReference type="SMART" id="SM00086">
    <property type="entry name" value="PAC"/>
    <property type="match status" value="1"/>
</dbReference>
<protein>
    <recommendedName>
        <fullName evidence="3">histidine kinase</fullName>
        <ecNumber evidence="3">2.7.13.3</ecNumber>
    </recommendedName>
</protein>
<organism evidence="14 15">
    <name type="scientific">Aquabacterium olei</name>
    <dbReference type="NCBI Taxonomy" id="1296669"/>
    <lineage>
        <taxon>Bacteria</taxon>
        <taxon>Pseudomonadati</taxon>
        <taxon>Pseudomonadota</taxon>
        <taxon>Betaproteobacteria</taxon>
        <taxon>Burkholderiales</taxon>
        <taxon>Aquabacterium</taxon>
    </lineage>
</organism>
<dbReference type="InterPro" id="IPR001789">
    <property type="entry name" value="Sig_transdc_resp-reg_receiver"/>
</dbReference>
<dbReference type="GO" id="GO:0005886">
    <property type="term" value="C:plasma membrane"/>
    <property type="evidence" value="ECO:0007669"/>
    <property type="project" value="UniProtKB-SubCell"/>
</dbReference>
<evidence type="ECO:0000256" key="5">
    <source>
        <dbReference type="ARBA" id="ARBA00022679"/>
    </source>
</evidence>
<keyword evidence="6" id="KW-0418">Kinase</keyword>
<feature type="modified residue" description="4-aspartylphosphate" evidence="7">
    <location>
        <position position="515"/>
    </location>
</feature>
<dbReference type="FunFam" id="3.30.565.10:FF:000006">
    <property type="entry name" value="Sensor histidine kinase WalK"/>
    <property type="match status" value="1"/>
</dbReference>
<dbReference type="Gene3D" id="3.30.565.10">
    <property type="entry name" value="Histidine kinase-like ATPase, C-terminal domain"/>
    <property type="match status" value="1"/>
</dbReference>
<dbReference type="PRINTS" id="PR00344">
    <property type="entry name" value="BCTRLSENSOR"/>
</dbReference>
<dbReference type="EMBL" id="CP029210">
    <property type="protein sequence ID" value="AWI54837.1"/>
    <property type="molecule type" value="Genomic_DNA"/>
</dbReference>
<dbReference type="CDD" id="cd00082">
    <property type="entry name" value="HisKA"/>
    <property type="match status" value="1"/>
</dbReference>
<feature type="domain" description="Histidine kinase" evidence="10">
    <location>
        <begin position="223"/>
        <end position="441"/>
    </location>
</feature>
<dbReference type="PROSITE" id="PS50109">
    <property type="entry name" value="HIS_KIN"/>
    <property type="match status" value="1"/>
</dbReference>
<evidence type="ECO:0000259" key="12">
    <source>
        <dbReference type="PROSITE" id="PS50112"/>
    </source>
</evidence>
<feature type="domain" description="Response regulatory" evidence="11">
    <location>
        <begin position="465"/>
        <end position="582"/>
    </location>
</feature>
<dbReference type="RefSeq" id="WP_109037904.1">
    <property type="nucleotide sequence ID" value="NZ_CP029210.1"/>
</dbReference>